<dbReference type="GO" id="GO:0008360">
    <property type="term" value="P:regulation of cell shape"/>
    <property type="evidence" value="ECO:0007669"/>
    <property type="project" value="UniProtKB-KW"/>
</dbReference>
<comment type="similarity">
    <text evidence="1 9">Belongs to the peptidase S11 family.</text>
</comment>
<evidence type="ECO:0000313" key="11">
    <source>
        <dbReference type="EMBL" id="PKR55621.1"/>
    </source>
</evidence>
<keyword evidence="4" id="KW-0133">Cell shape</keyword>
<keyword evidence="2" id="KW-0732">Signal</keyword>
<keyword evidence="11" id="KW-0121">Carboxypeptidase</keyword>
<feature type="active site" description="Proton acceptor" evidence="7">
    <location>
        <position position="83"/>
    </location>
</feature>
<dbReference type="InterPro" id="IPR036680">
    <property type="entry name" value="SPOR-like_sf"/>
</dbReference>
<dbReference type="Pfam" id="PF00768">
    <property type="entry name" value="Peptidase_S11"/>
    <property type="match status" value="1"/>
</dbReference>
<reference evidence="11 12" key="1">
    <citation type="submission" date="2017-09" db="EMBL/GenBank/DDBJ databases">
        <title>Biodiversity and function of Thalassospira species in the particle-attached aromatic-hydrocarbon-degrading consortia from the surface seawater of the South China Sea.</title>
        <authorList>
            <person name="Dong C."/>
            <person name="Liu R."/>
            <person name="Shao Z."/>
        </authorList>
    </citation>
    <scope>NUCLEOTIDE SEQUENCE [LARGE SCALE GENOMIC DNA]</scope>
    <source>
        <strain evidence="11 12">CSC1P2</strain>
    </source>
</reference>
<dbReference type="PROSITE" id="PS51724">
    <property type="entry name" value="SPOR"/>
    <property type="match status" value="1"/>
</dbReference>
<dbReference type="Proteomes" id="UP000233597">
    <property type="component" value="Unassembled WGS sequence"/>
</dbReference>
<dbReference type="GO" id="GO:0071555">
    <property type="term" value="P:cell wall organization"/>
    <property type="evidence" value="ECO:0007669"/>
    <property type="project" value="UniProtKB-KW"/>
</dbReference>
<dbReference type="Gene3D" id="3.30.70.1070">
    <property type="entry name" value="Sporulation related repeat"/>
    <property type="match status" value="1"/>
</dbReference>
<feature type="active site" description="Acyl-ester intermediate" evidence="7">
    <location>
        <position position="80"/>
    </location>
</feature>
<evidence type="ECO:0000256" key="1">
    <source>
        <dbReference type="ARBA" id="ARBA00007164"/>
    </source>
</evidence>
<dbReference type="InterPro" id="IPR007730">
    <property type="entry name" value="SPOR-like_dom"/>
</dbReference>
<proteinExistence type="inferred from homology"/>
<keyword evidence="5" id="KW-0573">Peptidoglycan synthesis</keyword>
<protein>
    <submittedName>
        <fullName evidence="11">D-alanyl-D-alanine carboxypeptidase</fullName>
    </submittedName>
</protein>
<keyword evidence="6" id="KW-0961">Cell wall biogenesis/degradation</keyword>
<accession>A0A2N3KYH6</accession>
<dbReference type="Pfam" id="PF05036">
    <property type="entry name" value="SPOR"/>
    <property type="match status" value="1"/>
</dbReference>
<dbReference type="GO" id="GO:0042834">
    <property type="term" value="F:peptidoglycan binding"/>
    <property type="evidence" value="ECO:0007669"/>
    <property type="project" value="InterPro"/>
</dbReference>
<comment type="caution">
    <text evidence="11">The sequence shown here is derived from an EMBL/GenBank/DDBJ whole genome shotgun (WGS) entry which is preliminary data.</text>
</comment>
<keyword evidence="3" id="KW-0378">Hydrolase</keyword>
<keyword evidence="11" id="KW-0645">Protease</keyword>
<evidence type="ECO:0000256" key="5">
    <source>
        <dbReference type="ARBA" id="ARBA00022984"/>
    </source>
</evidence>
<feature type="domain" description="SPOR" evidence="10">
    <location>
        <begin position="345"/>
        <end position="430"/>
    </location>
</feature>
<dbReference type="GO" id="GO:0009002">
    <property type="term" value="F:serine-type D-Ala-D-Ala carboxypeptidase activity"/>
    <property type="evidence" value="ECO:0007669"/>
    <property type="project" value="InterPro"/>
</dbReference>
<dbReference type="Gene3D" id="3.40.710.10">
    <property type="entry name" value="DD-peptidase/beta-lactamase superfamily"/>
    <property type="match status" value="1"/>
</dbReference>
<gene>
    <name evidence="11" type="ORF">COO20_03765</name>
</gene>
<dbReference type="InterPro" id="IPR018044">
    <property type="entry name" value="Peptidase_S11"/>
</dbReference>
<dbReference type="PRINTS" id="PR00725">
    <property type="entry name" value="DADACBPTASE1"/>
</dbReference>
<dbReference type="OrthoDB" id="9795979at2"/>
<evidence type="ECO:0000313" key="12">
    <source>
        <dbReference type="Proteomes" id="UP000233597"/>
    </source>
</evidence>
<dbReference type="GO" id="GO:0006508">
    <property type="term" value="P:proteolysis"/>
    <property type="evidence" value="ECO:0007669"/>
    <property type="project" value="InterPro"/>
</dbReference>
<dbReference type="EMBL" id="NWTK01000002">
    <property type="protein sequence ID" value="PKR55621.1"/>
    <property type="molecule type" value="Genomic_DNA"/>
</dbReference>
<evidence type="ECO:0000256" key="8">
    <source>
        <dbReference type="PIRSR" id="PIRSR618044-2"/>
    </source>
</evidence>
<dbReference type="AlphaFoldDB" id="A0A2N3KYH6"/>
<dbReference type="GO" id="GO:0009252">
    <property type="term" value="P:peptidoglycan biosynthetic process"/>
    <property type="evidence" value="ECO:0007669"/>
    <property type="project" value="UniProtKB-KW"/>
</dbReference>
<dbReference type="PANTHER" id="PTHR21581">
    <property type="entry name" value="D-ALANYL-D-ALANINE CARBOXYPEPTIDASE"/>
    <property type="match status" value="1"/>
</dbReference>
<organism evidence="11 12">
    <name type="scientific">Thalassospira marina</name>
    <dbReference type="NCBI Taxonomy" id="2048283"/>
    <lineage>
        <taxon>Bacteria</taxon>
        <taxon>Pseudomonadati</taxon>
        <taxon>Pseudomonadota</taxon>
        <taxon>Alphaproteobacteria</taxon>
        <taxon>Rhodospirillales</taxon>
        <taxon>Thalassospiraceae</taxon>
        <taxon>Thalassospira</taxon>
    </lineage>
</organism>
<evidence type="ECO:0000256" key="4">
    <source>
        <dbReference type="ARBA" id="ARBA00022960"/>
    </source>
</evidence>
<evidence type="ECO:0000256" key="9">
    <source>
        <dbReference type="RuleBase" id="RU004016"/>
    </source>
</evidence>
<feature type="active site" evidence="7">
    <location>
        <position position="140"/>
    </location>
</feature>
<evidence type="ECO:0000256" key="6">
    <source>
        <dbReference type="ARBA" id="ARBA00023316"/>
    </source>
</evidence>
<feature type="binding site" evidence="8">
    <location>
        <position position="242"/>
    </location>
    <ligand>
        <name>substrate</name>
    </ligand>
</feature>
<sequence length="434" mass="47094">MFRVGPAVPTRQPDSADFLPSRVTARRLFCVLSVILLSLLALPAISTNALARTYTALIVDADSGEVLHEYRADQKVYPASLTKIMTLYMLFDALDSGKVSLATRMPVSKRAWGQAPSKLGVQPGETIAVKDAILALVTKSANDVAVVIGEYLGGSETKFAQMMTATARKIGMKSTTFRNASGLPNRGQMTTARDMVRLAMRLRHDFGDYYHFFSTQKFTYGNRTYGNHNNLLASYYGTDGIKTGFINASGFNLVASVKRDGKRLIGAVFGGRTARSRDDQMKKLLDKAYVELKKDGEIIPPRPRISPEEKILPADTQLLMAKANSANEGQIPGHIDTDTIVARIKPTGGGWGIQVGAFSDQRRAQEAVLTAARTAPEILRLTRAAVEQQESDSGVVYRARLIGFGAEEDARSACAALQRQNMACIPVVTPGDAG</sequence>
<name>A0A2N3KYH6_9PROT</name>
<evidence type="ECO:0000256" key="2">
    <source>
        <dbReference type="ARBA" id="ARBA00022729"/>
    </source>
</evidence>
<evidence type="ECO:0000259" key="10">
    <source>
        <dbReference type="PROSITE" id="PS51724"/>
    </source>
</evidence>
<dbReference type="InterPro" id="IPR012338">
    <property type="entry name" value="Beta-lactam/transpept-like"/>
</dbReference>
<dbReference type="SUPFAM" id="SSF56601">
    <property type="entry name" value="beta-lactamase/transpeptidase-like"/>
    <property type="match status" value="1"/>
</dbReference>
<dbReference type="SUPFAM" id="SSF110997">
    <property type="entry name" value="Sporulation related repeat"/>
    <property type="match status" value="1"/>
</dbReference>
<dbReference type="InterPro" id="IPR001967">
    <property type="entry name" value="Peptidase_S11_N"/>
</dbReference>
<dbReference type="PANTHER" id="PTHR21581:SF6">
    <property type="entry name" value="TRAFFICKING PROTEIN PARTICLE COMPLEX SUBUNIT 12"/>
    <property type="match status" value="1"/>
</dbReference>
<evidence type="ECO:0000256" key="3">
    <source>
        <dbReference type="ARBA" id="ARBA00022801"/>
    </source>
</evidence>
<evidence type="ECO:0000256" key="7">
    <source>
        <dbReference type="PIRSR" id="PIRSR618044-1"/>
    </source>
</evidence>